<dbReference type="Proteomes" id="UP000626109">
    <property type="component" value="Unassembled WGS sequence"/>
</dbReference>
<feature type="compositionally biased region" description="Low complexity" evidence="1">
    <location>
        <begin position="41"/>
        <end position="52"/>
    </location>
</feature>
<dbReference type="EMBL" id="CAJNNW010026388">
    <property type="protein sequence ID" value="CAE8684938.1"/>
    <property type="molecule type" value="Genomic_DNA"/>
</dbReference>
<comment type="caution">
    <text evidence="2">The sequence shown here is derived from an EMBL/GenBank/DDBJ whole genome shotgun (WGS) entry which is preliminary data.</text>
</comment>
<dbReference type="AlphaFoldDB" id="A0A813JW45"/>
<sequence length="265" mass="26945">PADFPPQSFFALVSQECSKLRDEQQEAAAERGADGMAGLPSRTSASTSALSAFKLDSPPDSDRNSWGSGSPTHSAASLSPGGCNGVLRGAPPPVSLVSAPPLPPPQIQQGSGVGHASGQTVSLKGLGDLVAHASPLSSRGVPGASPRWGVSQTMGSLPSPSGLIDNPAQIWQDITSLGEEFDVEAWCKHARESGRHQGEQIAELAGVILRLQKAVLFLANNARGQGSAGPASIGGSRTSMASVASAGGVGTGSERLRWSRSQGLP</sequence>
<evidence type="ECO:0000313" key="2">
    <source>
        <dbReference type="EMBL" id="CAE8684938.1"/>
    </source>
</evidence>
<evidence type="ECO:0000313" key="3">
    <source>
        <dbReference type="Proteomes" id="UP000626109"/>
    </source>
</evidence>
<feature type="compositionally biased region" description="Basic and acidic residues" evidence="1">
    <location>
        <begin position="21"/>
        <end position="33"/>
    </location>
</feature>
<feature type="compositionally biased region" description="Polar residues" evidence="1">
    <location>
        <begin position="64"/>
        <end position="77"/>
    </location>
</feature>
<gene>
    <name evidence="2" type="ORF">PGLA2088_LOCUS24205</name>
</gene>
<evidence type="ECO:0000256" key="1">
    <source>
        <dbReference type="SAM" id="MobiDB-lite"/>
    </source>
</evidence>
<protein>
    <submittedName>
        <fullName evidence="2">Uncharacterized protein</fullName>
    </submittedName>
</protein>
<feature type="compositionally biased region" description="Polar residues" evidence="1">
    <location>
        <begin position="150"/>
        <end position="159"/>
    </location>
</feature>
<reference evidence="2" key="1">
    <citation type="submission" date="2021-02" db="EMBL/GenBank/DDBJ databases">
        <authorList>
            <person name="Dougan E. K."/>
            <person name="Rhodes N."/>
            <person name="Thang M."/>
            <person name="Chan C."/>
        </authorList>
    </citation>
    <scope>NUCLEOTIDE SEQUENCE</scope>
</reference>
<feature type="region of interest" description="Disordered" evidence="1">
    <location>
        <begin position="21"/>
        <end position="119"/>
    </location>
</feature>
<feature type="non-terminal residue" evidence="2">
    <location>
        <position position="1"/>
    </location>
</feature>
<feature type="region of interest" description="Disordered" evidence="1">
    <location>
        <begin position="224"/>
        <end position="265"/>
    </location>
</feature>
<name>A0A813JW45_POLGL</name>
<accession>A0A813JW45</accession>
<organism evidence="2 3">
    <name type="scientific">Polarella glacialis</name>
    <name type="common">Dinoflagellate</name>
    <dbReference type="NCBI Taxonomy" id="89957"/>
    <lineage>
        <taxon>Eukaryota</taxon>
        <taxon>Sar</taxon>
        <taxon>Alveolata</taxon>
        <taxon>Dinophyceae</taxon>
        <taxon>Suessiales</taxon>
        <taxon>Suessiaceae</taxon>
        <taxon>Polarella</taxon>
    </lineage>
</organism>
<feature type="region of interest" description="Disordered" evidence="1">
    <location>
        <begin position="134"/>
        <end position="162"/>
    </location>
</feature>
<feature type="non-terminal residue" evidence="2">
    <location>
        <position position="265"/>
    </location>
</feature>
<feature type="compositionally biased region" description="Pro residues" evidence="1">
    <location>
        <begin position="90"/>
        <end position="106"/>
    </location>
</feature>
<proteinExistence type="predicted"/>